<reference evidence="1 2" key="1">
    <citation type="submission" date="2019-09" db="EMBL/GenBank/DDBJ databases">
        <authorList>
            <person name="Depoorter E."/>
        </authorList>
    </citation>
    <scope>NUCLEOTIDE SEQUENCE [LARGE SCALE GENOMIC DNA]</scope>
    <source>
        <strain evidence="1">LMG 13014</strain>
    </source>
</reference>
<evidence type="ECO:0000313" key="1">
    <source>
        <dbReference type="EMBL" id="VWC47379.1"/>
    </source>
</evidence>
<evidence type="ECO:0000313" key="2">
    <source>
        <dbReference type="Proteomes" id="UP000494261"/>
    </source>
</evidence>
<dbReference type="EMBL" id="CABVQC010000082">
    <property type="protein sequence ID" value="VWC47379.1"/>
    <property type="molecule type" value="Genomic_DNA"/>
</dbReference>
<accession>A0A6P2SBL0</accession>
<dbReference type="Proteomes" id="UP000494261">
    <property type="component" value="Unassembled WGS sequence"/>
</dbReference>
<dbReference type="SUPFAM" id="SSF54001">
    <property type="entry name" value="Cysteine proteinases"/>
    <property type="match status" value="1"/>
</dbReference>
<protein>
    <recommendedName>
        <fullName evidence="3">Permuted papain-like amidase enzyme, YaeF/YiiX, C92 family</fullName>
    </recommendedName>
</protein>
<name>A0A6P2SBL0_9BURK</name>
<dbReference type="AlphaFoldDB" id="A0A6P2SBL0"/>
<dbReference type="InterPro" id="IPR038765">
    <property type="entry name" value="Papain-like_cys_pep_sf"/>
</dbReference>
<proteinExistence type="predicted"/>
<gene>
    <name evidence="1" type="ORF">BLA13014_07398</name>
</gene>
<evidence type="ECO:0008006" key="3">
    <source>
        <dbReference type="Google" id="ProtNLM"/>
    </source>
</evidence>
<organism evidence="1 2">
    <name type="scientific">Burkholderia aenigmatica</name>
    <dbReference type="NCBI Taxonomy" id="2015348"/>
    <lineage>
        <taxon>Bacteria</taxon>
        <taxon>Pseudomonadati</taxon>
        <taxon>Pseudomonadota</taxon>
        <taxon>Betaproteobacteria</taxon>
        <taxon>Burkholderiales</taxon>
        <taxon>Burkholderiaceae</taxon>
        <taxon>Burkholderia</taxon>
        <taxon>Burkholderia cepacia complex</taxon>
    </lineage>
</organism>
<dbReference type="Gene3D" id="3.90.1720.10">
    <property type="entry name" value="endopeptidase domain like (from Nostoc punctiforme)"/>
    <property type="match status" value="1"/>
</dbReference>
<sequence>MSAVQLLFTRRRHPGSALIRVTTWSAWSHVDLIDGQSVLGAVAFHGVERELLATRLAHASRAAVMTIPCADAQAVIAAAESQIGKPYDWLGVLGIGLHRDWQEPDRWFCSEMAAWAFHEAGQPLFRPDALYRITPQHLWMLPYEARLIETPDALQPA</sequence>
<dbReference type="RefSeq" id="WP_175026134.1">
    <property type="nucleotide sequence ID" value="NZ_CABVQC010000082.1"/>
</dbReference>